<dbReference type="GO" id="GO:0046872">
    <property type="term" value="F:metal ion binding"/>
    <property type="evidence" value="ECO:0007669"/>
    <property type="project" value="UniProtKB-KW"/>
</dbReference>
<dbReference type="SUPFAM" id="SSF144122">
    <property type="entry name" value="Tim10-like"/>
    <property type="match status" value="1"/>
</dbReference>
<evidence type="ECO:0000256" key="7">
    <source>
        <dbReference type="ARBA" id="ARBA00022927"/>
    </source>
</evidence>
<evidence type="ECO:0000256" key="6">
    <source>
        <dbReference type="ARBA" id="ARBA00022833"/>
    </source>
</evidence>
<dbReference type="Pfam" id="PF02953">
    <property type="entry name" value="zf-Tim10_DDP"/>
    <property type="match status" value="1"/>
</dbReference>
<name>M3JZF8_CANMX</name>
<organism evidence="16 17">
    <name type="scientific">Candida maltosa (strain Xu316)</name>
    <name type="common">Yeast</name>
    <dbReference type="NCBI Taxonomy" id="1245528"/>
    <lineage>
        <taxon>Eukaryota</taxon>
        <taxon>Fungi</taxon>
        <taxon>Dikarya</taxon>
        <taxon>Ascomycota</taxon>
        <taxon>Saccharomycotina</taxon>
        <taxon>Pichiomycetes</taxon>
        <taxon>Debaryomycetaceae</taxon>
        <taxon>Candida/Lodderomyces clade</taxon>
        <taxon>Candida</taxon>
    </lineage>
</organism>
<dbReference type="STRING" id="1245528.M3JZF8"/>
<proteinExistence type="inferred from homology"/>
<evidence type="ECO:0000256" key="4">
    <source>
        <dbReference type="ARBA" id="ARBA00022723"/>
    </source>
</evidence>
<evidence type="ECO:0000256" key="14">
    <source>
        <dbReference type="SAM" id="MobiDB-lite"/>
    </source>
</evidence>
<keyword evidence="11 13" id="KW-1015">Disulfide bond</keyword>
<dbReference type="GO" id="GO:0042719">
    <property type="term" value="C:mitochondrial intermembrane space chaperone complex"/>
    <property type="evidence" value="ECO:0007669"/>
    <property type="project" value="UniProtKB-ARBA"/>
</dbReference>
<evidence type="ECO:0000256" key="8">
    <source>
        <dbReference type="ARBA" id="ARBA00023010"/>
    </source>
</evidence>
<evidence type="ECO:0000256" key="3">
    <source>
        <dbReference type="ARBA" id="ARBA00022448"/>
    </source>
</evidence>
<comment type="function">
    <text evidence="13">Mitochondrial intermembrane chaperone that participates in the import and insertion of some multi-pass transmembrane proteins into the mitochondrial inner membrane. Also required for the transfer of beta-barrel precursors from the TOM complex to the sorting and assembly machinery (SAM complex) of the outer membrane. Acts as a chaperone-like protein that protects the hydrophobic precursors from aggregation and guide them through the mitochondrial intermembrane space.</text>
</comment>
<gene>
    <name evidence="16" type="ORF">G210_1023</name>
</gene>
<evidence type="ECO:0000259" key="15">
    <source>
        <dbReference type="Pfam" id="PF02953"/>
    </source>
</evidence>
<evidence type="ECO:0000256" key="9">
    <source>
        <dbReference type="ARBA" id="ARBA00023128"/>
    </source>
</evidence>
<keyword evidence="7 13" id="KW-0653">Protein transport</keyword>
<feature type="domain" description="Tim10-like" evidence="15">
    <location>
        <begin position="36"/>
        <end position="97"/>
    </location>
</feature>
<keyword evidence="17" id="KW-1185">Reference proteome</keyword>
<comment type="domain">
    <text evidence="13">The twin CX3C motif contains 4 conserved Cys residues that form 2 disulfide bonds in the mitochondrial intermembrane space.</text>
</comment>
<comment type="subcellular location">
    <subcellularLocation>
        <location evidence="1 13">Mitochondrion inner membrane</location>
        <topology evidence="1 13">Peripheral membrane protein</topology>
        <orientation evidence="1 13">Intermembrane side</orientation>
    </subcellularLocation>
</comment>
<evidence type="ECO:0000256" key="11">
    <source>
        <dbReference type="ARBA" id="ARBA00023157"/>
    </source>
</evidence>
<evidence type="ECO:0000256" key="10">
    <source>
        <dbReference type="ARBA" id="ARBA00023136"/>
    </source>
</evidence>
<evidence type="ECO:0000256" key="2">
    <source>
        <dbReference type="ARBA" id="ARBA00006720"/>
    </source>
</evidence>
<keyword evidence="10" id="KW-0472">Membrane</keyword>
<dbReference type="EMBL" id="AOGT01001124">
    <property type="protein sequence ID" value="EMG48410.1"/>
    <property type="molecule type" value="Genomic_DNA"/>
</dbReference>
<evidence type="ECO:0000256" key="1">
    <source>
        <dbReference type="ARBA" id="ARBA00004137"/>
    </source>
</evidence>
<keyword evidence="5 13" id="KW-0999">Mitochondrion inner membrane</keyword>
<reference evidence="16 17" key="1">
    <citation type="submission" date="2013-02" db="EMBL/GenBank/DDBJ databases">
        <title>Genome sequence of Candida maltosa Xu316, a potential industrial strain for xylitol and ethanol production.</title>
        <authorList>
            <person name="Yu J."/>
            <person name="Wang Q."/>
            <person name="Geng X."/>
            <person name="Bao W."/>
            <person name="He P."/>
            <person name="Cai J."/>
        </authorList>
    </citation>
    <scope>NUCLEOTIDE SEQUENCE [LARGE SCALE GENOMIC DNA]</scope>
    <source>
        <strain evidence="17">Xu316</strain>
    </source>
</reference>
<feature type="region of interest" description="Disordered" evidence="14">
    <location>
        <begin position="1"/>
        <end position="22"/>
    </location>
</feature>
<dbReference type="FunFam" id="1.10.287.810:FF:000001">
    <property type="entry name" value="mitochondrial import inner membrane translocase subunit TIM13"/>
    <property type="match status" value="1"/>
</dbReference>
<accession>M3JZF8</accession>
<dbReference type="OMA" id="MAAWNQV"/>
<dbReference type="OrthoDB" id="7813104at2759"/>
<keyword evidence="8 13" id="KW-0811">Translocation</keyword>
<evidence type="ECO:0000256" key="5">
    <source>
        <dbReference type="ARBA" id="ARBA00022792"/>
    </source>
</evidence>
<keyword evidence="9 13" id="KW-0496">Mitochondrion</keyword>
<dbReference type="HOGENOM" id="CLU_141397_0_1_1"/>
<dbReference type="Proteomes" id="UP000011777">
    <property type="component" value="Unassembled WGS sequence"/>
</dbReference>
<evidence type="ECO:0000313" key="16">
    <source>
        <dbReference type="EMBL" id="EMG48410.1"/>
    </source>
</evidence>
<feature type="compositionally biased region" description="Low complexity" evidence="14">
    <location>
        <begin position="1"/>
        <end position="14"/>
    </location>
</feature>
<sequence length="106" mass="11882">MAFWSSSSSSSSDSTTPANTSPEYLKSQQIKQDLQNQISQELAAANATELVRTITENCFDKCVLMPKDTLSPSELTCIAQCREKYMRSWNVISKAYIGRIQQEQGH</sequence>
<dbReference type="AlphaFoldDB" id="M3JZF8"/>
<keyword evidence="4" id="KW-0479">Metal-binding</keyword>
<keyword evidence="6" id="KW-0862">Zinc</keyword>
<dbReference type="InterPro" id="IPR035427">
    <property type="entry name" value="Tim10-like_dom_sf"/>
</dbReference>
<keyword evidence="12 13" id="KW-0143">Chaperone</keyword>
<dbReference type="InterPro" id="IPR004217">
    <property type="entry name" value="Tim10-like"/>
</dbReference>
<dbReference type="GO" id="GO:0005743">
    <property type="term" value="C:mitochondrial inner membrane"/>
    <property type="evidence" value="ECO:0007669"/>
    <property type="project" value="UniProtKB-SubCell"/>
</dbReference>
<dbReference type="eggNOG" id="KOG1733">
    <property type="taxonomic scope" value="Eukaryota"/>
</dbReference>
<dbReference type="Gene3D" id="1.10.287.810">
    <property type="entry name" value="Mitochondrial import inner membrane translocase subunit tim13 like domains"/>
    <property type="match status" value="1"/>
</dbReference>
<evidence type="ECO:0000256" key="13">
    <source>
        <dbReference type="RuleBase" id="RU367043"/>
    </source>
</evidence>
<protein>
    <recommendedName>
        <fullName evidence="13">Mitochondrial import inner membrane translocase subunit</fullName>
    </recommendedName>
</protein>
<dbReference type="GO" id="GO:0045039">
    <property type="term" value="P:protein insertion into mitochondrial inner membrane"/>
    <property type="evidence" value="ECO:0007669"/>
    <property type="project" value="UniProtKB-ARBA"/>
</dbReference>
<evidence type="ECO:0000313" key="17">
    <source>
        <dbReference type="Proteomes" id="UP000011777"/>
    </source>
</evidence>
<comment type="similarity">
    <text evidence="2 13">Belongs to the small Tim family.</text>
</comment>
<comment type="subunit">
    <text evidence="13">Heterohexamer.</text>
</comment>
<comment type="caution">
    <text evidence="16">The sequence shown here is derived from an EMBL/GenBank/DDBJ whole genome shotgun (WGS) entry which is preliminary data.</text>
</comment>
<dbReference type="GO" id="GO:0015031">
    <property type="term" value="P:protein transport"/>
    <property type="evidence" value="ECO:0007669"/>
    <property type="project" value="UniProtKB-KW"/>
</dbReference>
<keyword evidence="3 13" id="KW-0813">Transport</keyword>
<evidence type="ECO:0000256" key="12">
    <source>
        <dbReference type="ARBA" id="ARBA00023186"/>
    </source>
</evidence>